<accession>A0A077QIA5</accession>
<dbReference type="EMBL" id="CBTB010000145">
    <property type="protein sequence ID" value="CDH32955.1"/>
    <property type="molecule type" value="Genomic_DNA"/>
</dbReference>
<sequence length="21" mass="2532">MINQLVMLSVTLFSLMFFIQR</sequence>
<dbReference type="AlphaFoldDB" id="A0A077QIA5"/>
<proteinExistence type="predicted"/>
<evidence type="ECO:0000313" key="1">
    <source>
        <dbReference type="EMBL" id="CDH32955.1"/>
    </source>
</evidence>
<gene>
    <name evidence="1" type="ORF">XBI1_2290009</name>
</gene>
<comment type="caution">
    <text evidence="1">The sequence shown here is derived from an EMBL/GenBank/DDBJ whole genome shotgun (WGS) entry which is preliminary data.</text>
</comment>
<dbReference type="Proteomes" id="UP000028480">
    <property type="component" value="Unassembled WGS sequence"/>
</dbReference>
<reference evidence="1" key="1">
    <citation type="submission" date="2013-07" db="EMBL/GenBank/DDBJ databases">
        <title>Sub-species coevolution in mutualistic symbiosis.</title>
        <authorList>
            <person name="Murfin K."/>
            <person name="Klassen J."/>
            <person name="Lee M."/>
            <person name="Forst S."/>
            <person name="Stock P."/>
            <person name="Goodrich-Blair H."/>
        </authorList>
    </citation>
    <scope>NUCLEOTIDE SEQUENCE [LARGE SCALE GENOMIC DNA]</scope>
    <source>
        <strain evidence="1">Intermedium</strain>
    </source>
</reference>
<dbReference type="HOGENOM" id="CLU_3426824_0_0_6"/>
<organism evidence="1">
    <name type="scientific">Xenorhabdus bovienii str. Intermedium</name>
    <dbReference type="NCBI Taxonomy" id="1379677"/>
    <lineage>
        <taxon>Bacteria</taxon>
        <taxon>Pseudomonadati</taxon>
        <taxon>Pseudomonadota</taxon>
        <taxon>Gammaproteobacteria</taxon>
        <taxon>Enterobacterales</taxon>
        <taxon>Morganellaceae</taxon>
        <taxon>Xenorhabdus</taxon>
    </lineage>
</organism>
<name>A0A077QIA5_XENBV</name>
<protein>
    <submittedName>
        <fullName evidence="1">Uncharacterized protein</fullName>
    </submittedName>
</protein>